<dbReference type="InterPro" id="IPR009049">
    <property type="entry name" value="Argininosuccinate_lyase"/>
</dbReference>
<accession>A0A9P5EW63</accession>
<evidence type="ECO:0000313" key="3">
    <source>
        <dbReference type="Proteomes" id="UP000711996"/>
    </source>
</evidence>
<keyword evidence="3" id="KW-1185">Reference proteome</keyword>
<dbReference type="EMBL" id="QPMT01000012">
    <property type="protein sequence ID" value="KAF4860879.1"/>
    <property type="molecule type" value="Genomic_DNA"/>
</dbReference>
<reference evidence="2" key="1">
    <citation type="submission" date="2019-06" db="EMBL/GenBank/DDBJ databases">
        <authorList>
            <person name="Gan P."/>
            <person name="Shirasu K."/>
        </authorList>
    </citation>
    <scope>NUCLEOTIDE SEQUENCE [LARGE SCALE GENOMIC DNA]</scope>
    <source>
        <strain evidence="2">CAD2</strain>
    </source>
</reference>
<feature type="signal peptide" evidence="1">
    <location>
        <begin position="1"/>
        <end position="33"/>
    </location>
</feature>
<feature type="chain" id="PRO_5040283627" evidence="1">
    <location>
        <begin position="34"/>
        <end position="134"/>
    </location>
</feature>
<comment type="caution">
    <text evidence="2">The sequence shown here is derived from an EMBL/GenBank/DDBJ whole genome shotgun (WGS) entry which is preliminary data.</text>
</comment>
<gene>
    <name evidence="2" type="primary">ASL2</name>
    <name evidence="2" type="ORF">CGCSCA2_v004960</name>
</gene>
<evidence type="ECO:0000256" key="1">
    <source>
        <dbReference type="SAM" id="SignalP"/>
    </source>
</evidence>
<sequence length="134" mass="14740">MASGSKPAENKLWGGRFTAWLSLLPLHWLRARAFTPHPLSQQGIYGSIAFARANSNNGILTQHEFEENERGLLEVEKEWEAGNFKIVQGDEDIHTANERRLRKARTGRSRNEQVVCACGSATSSASARGTSSAS</sequence>
<proteinExistence type="predicted"/>
<dbReference type="GO" id="GO:0005829">
    <property type="term" value="C:cytosol"/>
    <property type="evidence" value="ECO:0007669"/>
    <property type="project" value="TreeGrafter"/>
</dbReference>
<dbReference type="OrthoDB" id="5218769at2759"/>
<dbReference type="PANTHER" id="PTHR43814:SF1">
    <property type="entry name" value="ARGININOSUCCINATE LYASE"/>
    <property type="match status" value="1"/>
</dbReference>
<dbReference type="GO" id="GO:0042450">
    <property type="term" value="P:L-arginine biosynthetic process via ornithine"/>
    <property type="evidence" value="ECO:0007669"/>
    <property type="project" value="InterPro"/>
</dbReference>
<name>A0A9P5EW63_COLSI</name>
<dbReference type="SUPFAM" id="SSF48557">
    <property type="entry name" value="L-aspartase-like"/>
    <property type="match status" value="1"/>
</dbReference>
<dbReference type="Gene3D" id="1.10.275.10">
    <property type="entry name" value="Fumarase/aspartase (N-terminal domain)"/>
    <property type="match status" value="1"/>
</dbReference>
<dbReference type="GO" id="GO:0004056">
    <property type="term" value="F:argininosuccinate lyase activity"/>
    <property type="evidence" value="ECO:0007669"/>
    <property type="project" value="InterPro"/>
</dbReference>
<dbReference type="InterPro" id="IPR024083">
    <property type="entry name" value="Fumarase/histidase_N"/>
</dbReference>
<protein>
    <submittedName>
        <fullName evidence="2">Argininosuccinate lyase</fullName>
    </submittedName>
</protein>
<dbReference type="InterPro" id="IPR008948">
    <property type="entry name" value="L-Aspartase-like"/>
</dbReference>
<organism evidence="2 3">
    <name type="scientific">Colletotrichum siamense</name>
    <name type="common">Anthracnose fungus</name>
    <dbReference type="NCBI Taxonomy" id="690259"/>
    <lineage>
        <taxon>Eukaryota</taxon>
        <taxon>Fungi</taxon>
        <taxon>Dikarya</taxon>
        <taxon>Ascomycota</taxon>
        <taxon>Pezizomycotina</taxon>
        <taxon>Sordariomycetes</taxon>
        <taxon>Hypocreomycetidae</taxon>
        <taxon>Glomerellales</taxon>
        <taxon>Glomerellaceae</taxon>
        <taxon>Colletotrichum</taxon>
        <taxon>Colletotrichum gloeosporioides species complex</taxon>
    </lineage>
</organism>
<dbReference type="Proteomes" id="UP000711996">
    <property type="component" value="Unassembled WGS sequence"/>
</dbReference>
<keyword evidence="2" id="KW-0456">Lyase</keyword>
<evidence type="ECO:0000313" key="2">
    <source>
        <dbReference type="EMBL" id="KAF4860879.1"/>
    </source>
</evidence>
<dbReference type="PANTHER" id="PTHR43814">
    <property type="entry name" value="ARGININOSUCCINATE LYASE"/>
    <property type="match status" value="1"/>
</dbReference>
<dbReference type="AlphaFoldDB" id="A0A9P5EW63"/>
<keyword evidence="1" id="KW-0732">Signal</keyword>